<organism evidence="1 2">
    <name type="scientific">Candidatus Nitrospira allomarina</name>
    <dbReference type="NCBI Taxonomy" id="3020900"/>
    <lineage>
        <taxon>Bacteria</taxon>
        <taxon>Pseudomonadati</taxon>
        <taxon>Nitrospirota</taxon>
        <taxon>Nitrospiria</taxon>
        <taxon>Nitrospirales</taxon>
        <taxon>Nitrospiraceae</taxon>
        <taxon>Nitrospira</taxon>
    </lineage>
</organism>
<dbReference type="Proteomes" id="UP001302719">
    <property type="component" value="Chromosome"/>
</dbReference>
<dbReference type="KEGG" id="nall:PP769_10330"/>
<accession>A0AA96GEQ2</accession>
<proteinExistence type="predicted"/>
<reference evidence="1 2" key="1">
    <citation type="submission" date="2023-01" db="EMBL/GenBank/DDBJ databases">
        <title>Cultivation and genomic characterization of new, ubiquitous marine nitrite-oxidizing bacteria from the Nitrospirales.</title>
        <authorList>
            <person name="Mueller A.J."/>
            <person name="Daebeler A."/>
            <person name="Herbold C.W."/>
            <person name="Kirkegaard R.H."/>
            <person name="Daims H."/>
        </authorList>
    </citation>
    <scope>NUCLEOTIDE SEQUENCE [LARGE SCALE GENOMIC DNA]</scope>
    <source>
        <strain evidence="1 2">VA</strain>
    </source>
</reference>
<dbReference type="AlphaFoldDB" id="A0AA96GEQ2"/>
<dbReference type="EMBL" id="CP116967">
    <property type="protein sequence ID" value="WNM56381.1"/>
    <property type="molecule type" value="Genomic_DNA"/>
</dbReference>
<evidence type="ECO:0000313" key="1">
    <source>
        <dbReference type="EMBL" id="WNM56381.1"/>
    </source>
</evidence>
<protein>
    <submittedName>
        <fullName evidence="1">Uncharacterized protein</fullName>
    </submittedName>
</protein>
<dbReference type="RefSeq" id="WP_312639969.1">
    <property type="nucleotide sequence ID" value="NZ_CP116967.1"/>
</dbReference>
<gene>
    <name evidence="1" type="ORF">PP769_10330</name>
</gene>
<sequence>MSYPYKNEIHNLVKDDCWSGFFRDPEKSPREFPLRLSDCIGRADFCYEFEESGKLFIEDDDAPRAINNLIKYWRWCLEHHEERPIVLIHIIGDMGGIQIDHCQFLKTRMEKDLTKSKFRYHIIQIEGKANAWATPESWLAEVRKILSEIASNRSGQ</sequence>
<evidence type="ECO:0000313" key="2">
    <source>
        <dbReference type="Proteomes" id="UP001302719"/>
    </source>
</evidence>
<name>A0AA96GEQ2_9BACT</name>
<keyword evidence="2" id="KW-1185">Reference proteome</keyword>